<dbReference type="EMBL" id="FWXB01000001">
    <property type="protein sequence ID" value="SMC10816.1"/>
    <property type="molecule type" value="Genomic_DNA"/>
</dbReference>
<gene>
    <name evidence="3" type="ORF">ROA7745_00623</name>
</gene>
<dbReference type="RefSeq" id="WP_085798739.1">
    <property type="nucleotide sequence ID" value="NZ_FWXB01000001.1"/>
</dbReference>
<dbReference type="GO" id="GO:0006508">
    <property type="term" value="P:proteolysis"/>
    <property type="evidence" value="ECO:0007669"/>
    <property type="project" value="InterPro"/>
</dbReference>
<dbReference type="Proteomes" id="UP000193224">
    <property type="component" value="Unassembled WGS sequence"/>
</dbReference>
<dbReference type="AlphaFoldDB" id="A0A1X7BMI1"/>
<dbReference type="GO" id="GO:0004252">
    <property type="term" value="F:serine-type endopeptidase activity"/>
    <property type="evidence" value="ECO:0007669"/>
    <property type="project" value="TreeGrafter"/>
</dbReference>
<evidence type="ECO:0000313" key="3">
    <source>
        <dbReference type="EMBL" id="SMC10816.1"/>
    </source>
</evidence>
<dbReference type="PANTHER" id="PTHR42776:SF4">
    <property type="entry name" value="ACYLAMINO-ACID-RELEASING ENZYME"/>
    <property type="match status" value="1"/>
</dbReference>
<dbReference type="SUPFAM" id="SSF53474">
    <property type="entry name" value="alpha/beta-Hydrolases"/>
    <property type="match status" value="1"/>
</dbReference>
<dbReference type="InterPro" id="IPR011042">
    <property type="entry name" value="6-blade_b-propeller_TolB-like"/>
</dbReference>
<feature type="domain" description="Peptidase S9 prolyl oligopeptidase catalytic" evidence="2">
    <location>
        <begin position="455"/>
        <end position="666"/>
    </location>
</feature>
<reference evidence="3 4" key="1">
    <citation type="submission" date="2017-03" db="EMBL/GenBank/DDBJ databases">
        <authorList>
            <person name="Afonso C.L."/>
            <person name="Miller P.J."/>
            <person name="Scott M.A."/>
            <person name="Spackman E."/>
            <person name="Goraichik I."/>
            <person name="Dimitrov K.M."/>
            <person name="Suarez D.L."/>
            <person name="Swayne D.E."/>
        </authorList>
    </citation>
    <scope>NUCLEOTIDE SEQUENCE [LARGE SCALE GENOMIC DNA]</scope>
    <source>
        <strain evidence="3 4">CECT 7745</strain>
    </source>
</reference>
<dbReference type="Gene3D" id="3.40.50.1820">
    <property type="entry name" value="alpha/beta hydrolase"/>
    <property type="match status" value="1"/>
</dbReference>
<sequence>MKSAYSRYSAFKFTATLTAALFFWPVYSVADSSNPFILTYQGRSIDSAPYSFAFPYRLEHATIEHQKIYFSRHVEGEGKHLFVTDWDPLKPISLDSQSATKVTNTDLNSINFWRRYLNTRLGGLVAEADEDKAERINLWLFADGADKPRRLTDVDYIYEFTQSKDHSAIYYTARYGSSDAAKGCLEELTIQNNGSTQTRQLICDDNPAMPARINWWTKLRADSERVVFPALKDGDRNKQELYTYDLSDGSVSLMFEGHGKSWVDVWHGWGDEAQALFSADRDLYRYDFKADEAVLLRRFDRALSGFRPAGSGEAPNIMVTTETPFETKLEVFAVAPDRLTLLSTTTLSEDVWLADGYDGQVMVGKFSPETYAAFDMLTVVHDGSFTSQNAIKGLAEINDQLSQCNVERVQVTHEDTSSQSPGTQTLDVFIYRPRDLPPVEDQKFIVTAYYGGKNEFSSYHHLFCALGLTKVSPAVRGDWRYGTEFANSNDREKADAPIRDTLAVARYLMEQFDIPNSRQIGTTGYSHGGWAAVRAVSYPGPERLDLGFAIAGGGFYDLPAIVDPTKNGETNIHGWFDKEFGTADQQELLRVLSPSQNLDEITAPIFLYHADRDTRVSPNQSYSFAERLAEAGKTHELMIIPDQGHSIRGPEIWAEIRQRLLDFVSQTP</sequence>
<dbReference type="Pfam" id="PF00326">
    <property type="entry name" value="Peptidase_S9"/>
    <property type="match status" value="1"/>
</dbReference>
<name>A0A1X7BMI1_9RHOB</name>
<dbReference type="InterPro" id="IPR001375">
    <property type="entry name" value="Peptidase_S9_cat"/>
</dbReference>
<dbReference type="SUPFAM" id="SSF69304">
    <property type="entry name" value="Tricorn protease N-terminal domain"/>
    <property type="match status" value="1"/>
</dbReference>
<keyword evidence="4" id="KW-1185">Reference proteome</keyword>
<accession>A0A1X7BMI1</accession>
<dbReference type="Gene3D" id="2.120.10.30">
    <property type="entry name" value="TolB, C-terminal domain"/>
    <property type="match status" value="1"/>
</dbReference>
<dbReference type="OrthoDB" id="1094230at2"/>
<evidence type="ECO:0000313" key="4">
    <source>
        <dbReference type="Proteomes" id="UP000193224"/>
    </source>
</evidence>
<evidence type="ECO:0000256" key="1">
    <source>
        <dbReference type="ARBA" id="ARBA00022801"/>
    </source>
</evidence>
<keyword evidence="1" id="KW-0378">Hydrolase</keyword>
<proteinExistence type="predicted"/>
<dbReference type="InterPro" id="IPR029058">
    <property type="entry name" value="AB_hydrolase_fold"/>
</dbReference>
<dbReference type="PANTHER" id="PTHR42776">
    <property type="entry name" value="SERINE PEPTIDASE S9 FAMILY MEMBER"/>
    <property type="match status" value="1"/>
</dbReference>
<evidence type="ECO:0000259" key="2">
    <source>
        <dbReference type="Pfam" id="PF00326"/>
    </source>
</evidence>
<organism evidence="3 4">
    <name type="scientific">Roseovarius aestuarii</name>
    <dbReference type="NCBI Taxonomy" id="475083"/>
    <lineage>
        <taxon>Bacteria</taxon>
        <taxon>Pseudomonadati</taxon>
        <taxon>Pseudomonadota</taxon>
        <taxon>Alphaproteobacteria</taxon>
        <taxon>Rhodobacterales</taxon>
        <taxon>Roseobacteraceae</taxon>
        <taxon>Roseovarius</taxon>
    </lineage>
</organism>
<protein>
    <submittedName>
        <fullName evidence="3">Prolyl oligopeptidase family protein</fullName>
    </submittedName>
</protein>